<comment type="caution">
    <text evidence="5">The sequence shown here is derived from an EMBL/GenBank/DDBJ whole genome shotgun (WGS) entry which is preliminary data.</text>
</comment>
<dbReference type="GO" id="GO:0008914">
    <property type="term" value="F:leucyl-tRNA--protein transferase activity"/>
    <property type="evidence" value="ECO:0007669"/>
    <property type="project" value="UniProtKB-UniRule"/>
</dbReference>
<keyword evidence="6" id="KW-1185">Reference proteome</keyword>
<dbReference type="AlphaFoldDB" id="A0A6L3ZEZ8"/>
<evidence type="ECO:0000256" key="2">
    <source>
        <dbReference type="ARBA" id="ARBA00022679"/>
    </source>
</evidence>
<evidence type="ECO:0000313" key="5">
    <source>
        <dbReference type="EMBL" id="KAB2816064.1"/>
    </source>
</evidence>
<comment type="catalytic activity">
    <reaction evidence="4">
        <text>N-terminal L-arginyl-[protein] + L-leucyl-tRNA(Leu) = N-terminal L-leucyl-L-arginyl-[protein] + tRNA(Leu) + H(+)</text>
        <dbReference type="Rhea" id="RHEA:50416"/>
        <dbReference type="Rhea" id="RHEA-COMP:9613"/>
        <dbReference type="Rhea" id="RHEA-COMP:9622"/>
        <dbReference type="Rhea" id="RHEA-COMP:12672"/>
        <dbReference type="Rhea" id="RHEA-COMP:12673"/>
        <dbReference type="ChEBI" id="CHEBI:15378"/>
        <dbReference type="ChEBI" id="CHEBI:64719"/>
        <dbReference type="ChEBI" id="CHEBI:78442"/>
        <dbReference type="ChEBI" id="CHEBI:78494"/>
        <dbReference type="ChEBI" id="CHEBI:133044"/>
        <dbReference type="EC" id="2.3.2.6"/>
    </reaction>
</comment>
<evidence type="ECO:0000256" key="3">
    <source>
        <dbReference type="ARBA" id="ARBA00023315"/>
    </source>
</evidence>
<dbReference type="RefSeq" id="WP_151693493.1">
    <property type="nucleotide sequence ID" value="NZ_BMGX01000001.1"/>
</dbReference>
<reference evidence="5 6" key="1">
    <citation type="submission" date="2019-10" db="EMBL/GenBank/DDBJ databases">
        <title>Genome sequence of Phaeocystidibacter marisrubri JCM30614 (type strain).</title>
        <authorList>
            <person name="Bowman J.P."/>
        </authorList>
    </citation>
    <scope>NUCLEOTIDE SEQUENCE [LARGE SCALE GENOMIC DNA]</scope>
    <source>
        <strain evidence="5 6">JCM 30614</strain>
    </source>
</reference>
<dbReference type="Gene3D" id="3.40.630.70">
    <property type="entry name" value="Leucyl/phenylalanyl-tRNA-protein transferase, C-terminal domain"/>
    <property type="match status" value="1"/>
</dbReference>
<dbReference type="InterPro" id="IPR004616">
    <property type="entry name" value="Leu/Phe-tRNA_Trfase"/>
</dbReference>
<dbReference type="PANTHER" id="PTHR30098:SF2">
    <property type="entry name" value="LEUCYL_PHENYLALANYL-TRNA--PROTEIN TRANSFERASE"/>
    <property type="match status" value="1"/>
</dbReference>
<dbReference type="Proteomes" id="UP000484164">
    <property type="component" value="Unassembled WGS sequence"/>
</dbReference>
<dbReference type="InterPro" id="IPR016181">
    <property type="entry name" value="Acyl_CoA_acyltransferase"/>
</dbReference>
<evidence type="ECO:0000256" key="4">
    <source>
        <dbReference type="HAMAP-Rule" id="MF_00688"/>
    </source>
</evidence>
<gene>
    <name evidence="4" type="primary">aat</name>
    <name evidence="5" type="ORF">F8C82_10260</name>
</gene>
<protein>
    <recommendedName>
        <fullName evidence="4">Leucyl/phenylalanyl-tRNA--protein transferase</fullName>
        <ecNumber evidence="4">2.3.2.6</ecNumber>
    </recommendedName>
    <alternativeName>
        <fullName evidence="4">L/F-transferase</fullName>
    </alternativeName>
    <alternativeName>
        <fullName evidence="4">Leucyltransferase</fullName>
    </alternativeName>
    <alternativeName>
        <fullName evidence="4">Phenyalanyltransferase</fullName>
    </alternativeName>
</protein>
<comment type="catalytic activity">
    <reaction evidence="4">
        <text>N-terminal L-lysyl-[protein] + L-leucyl-tRNA(Leu) = N-terminal L-leucyl-L-lysyl-[protein] + tRNA(Leu) + H(+)</text>
        <dbReference type="Rhea" id="RHEA:12340"/>
        <dbReference type="Rhea" id="RHEA-COMP:9613"/>
        <dbReference type="Rhea" id="RHEA-COMP:9622"/>
        <dbReference type="Rhea" id="RHEA-COMP:12670"/>
        <dbReference type="Rhea" id="RHEA-COMP:12671"/>
        <dbReference type="ChEBI" id="CHEBI:15378"/>
        <dbReference type="ChEBI" id="CHEBI:65249"/>
        <dbReference type="ChEBI" id="CHEBI:78442"/>
        <dbReference type="ChEBI" id="CHEBI:78494"/>
        <dbReference type="ChEBI" id="CHEBI:133043"/>
        <dbReference type="EC" id="2.3.2.6"/>
    </reaction>
</comment>
<dbReference type="NCBIfam" id="TIGR00667">
    <property type="entry name" value="aat"/>
    <property type="match status" value="1"/>
</dbReference>
<comment type="subcellular location">
    <subcellularLocation>
        <location evidence="4">Cytoplasm</location>
    </subcellularLocation>
</comment>
<sequence length="230" mass="26316">MNWVILQNEAQPLPLASQADAEGLVAIGGKLTSVRLKEAYSKGIYPWYDEESPILWWSPDPRMVLFPEELHIPKSMRPLLHKKAFRITLNAAFEDVIRKCAETARPDQDGTWILDEIISAYVQWHREGFVHSFEAWLDEELVGGFYGVNIGKVFYGESMFASVPNASKYAFIRGVQWMQEQGVELIDCQMETDHLKRFGAVSIDREVFIQQVDRLVSSQNAIPSEIRDLP</sequence>
<evidence type="ECO:0000256" key="1">
    <source>
        <dbReference type="ARBA" id="ARBA00022490"/>
    </source>
</evidence>
<dbReference type="Pfam" id="PF03588">
    <property type="entry name" value="Leu_Phe_trans"/>
    <property type="match status" value="1"/>
</dbReference>
<dbReference type="HAMAP" id="MF_00688">
    <property type="entry name" value="Leu_Phe_trans"/>
    <property type="match status" value="1"/>
</dbReference>
<dbReference type="Gene3D" id="3.30.70.3550">
    <property type="entry name" value="Leucyl/phenylalanyl-tRNA-protein transferase, N-terminal domain"/>
    <property type="match status" value="1"/>
</dbReference>
<dbReference type="EMBL" id="WBVQ01000002">
    <property type="protein sequence ID" value="KAB2816064.1"/>
    <property type="molecule type" value="Genomic_DNA"/>
</dbReference>
<organism evidence="5 6">
    <name type="scientific">Phaeocystidibacter marisrubri</name>
    <dbReference type="NCBI Taxonomy" id="1577780"/>
    <lineage>
        <taxon>Bacteria</taxon>
        <taxon>Pseudomonadati</taxon>
        <taxon>Bacteroidota</taxon>
        <taxon>Flavobacteriia</taxon>
        <taxon>Flavobacteriales</taxon>
        <taxon>Phaeocystidibacteraceae</taxon>
        <taxon>Phaeocystidibacter</taxon>
    </lineage>
</organism>
<dbReference type="EC" id="2.3.2.6" evidence="4"/>
<comment type="catalytic activity">
    <reaction evidence="4">
        <text>L-phenylalanyl-tRNA(Phe) + an N-terminal L-alpha-aminoacyl-[protein] = an N-terminal L-phenylalanyl-L-alpha-aminoacyl-[protein] + tRNA(Phe)</text>
        <dbReference type="Rhea" id="RHEA:43632"/>
        <dbReference type="Rhea" id="RHEA-COMP:9668"/>
        <dbReference type="Rhea" id="RHEA-COMP:9699"/>
        <dbReference type="Rhea" id="RHEA-COMP:10636"/>
        <dbReference type="Rhea" id="RHEA-COMP:10637"/>
        <dbReference type="ChEBI" id="CHEBI:78442"/>
        <dbReference type="ChEBI" id="CHEBI:78531"/>
        <dbReference type="ChEBI" id="CHEBI:78597"/>
        <dbReference type="ChEBI" id="CHEBI:83561"/>
        <dbReference type="EC" id="2.3.2.6"/>
    </reaction>
</comment>
<evidence type="ECO:0000313" key="6">
    <source>
        <dbReference type="Proteomes" id="UP000484164"/>
    </source>
</evidence>
<keyword evidence="3 4" id="KW-0012">Acyltransferase</keyword>
<dbReference type="GO" id="GO:0030163">
    <property type="term" value="P:protein catabolic process"/>
    <property type="evidence" value="ECO:0007669"/>
    <property type="project" value="UniProtKB-UniRule"/>
</dbReference>
<dbReference type="InterPro" id="IPR042221">
    <property type="entry name" value="Leu/Phe-tRNA_Trfase_N"/>
</dbReference>
<dbReference type="InterPro" id="IPR042203">
    <property type="entry name" value="Leu/Phe-tRNA_Trfase_C"/>
</dbReference>
<accession>A0A6L3ZEZ8</accession>
<proteinExistence type="inferred from homology"/>
<dbReference type="SUPFAM" id="SSF55729">
    <property type="entry name" value="Acyl-CoA N-acyltransferases (Nat)"/>
    <property type="match status" value="1"/>
</dbReference>
<keyword evidence="2 4" id="KW-0808">Transferase</keyword>
<dbReference type="GO" id="GO:0005737">
    <property type="term" value="C:cytoplasm"/>
    <property type="evidence" value="ECO:0007669"/>
    <property type="project" value="UniProtKB-SubCell"/>
</dbReference>
<name>A0A6L3ZEZ8_9FLAO</name>
<comment type="similarity">
    <text evidence="4">Belongs to the L/F-transferase family.</text>
</comment>
<dbReference type="PANTHER" id="PTHR30098">
    <property type="entry name" value="LEUCYL/PHENYLALANYL-TRNA--PROTEIN TRANSFERASE"/>
    <property type="match status" value="1"/>
</dbReference>
<keyword evidence="1 4" id="KW-0963">Cytoplasm</keyword>
<comment type="function">
    <text evidence="4">Functions in the N-end rule pathway of protein degradation where it conjugates Leu, Phe and, less efficiently, Met from aminoacyl-tRNAs to the N-termini of proteins containing an N-terminal arginine or lysine.</text>
</comment>
<dbReference type="OrthoDB" id="9790282at2"/>